<protein>
    <submittedName>
        <fullName evidence="2">Uncharacterized protein</fullName>
    </submittedName>
</protein>
<accession>A0A9D4DF42</accession>
<sequence length="563" mass="63106">MDIKFWFSSQKTGSRAVPLKFDRATACIQSVTGLYLHLTAMALPMTGHPLIHFLLVLSTTTAVGAFLFDKDTETCTIYDEYKDLINLAHVENCLSIDRVFTKLKRLGDQNDQYCFSHVLHQLGDRYGVSVQTSEDCQCNGTNSLLHYQYNAPDGTGNRKEHCFSREPNYKALFDQFFVDNGNTAPACRSHHSVWFHLSRIHEAYCAKELIYHLKYSFDQHPSPCVCQQRLHYGDPNDCMQFHSYQALLRLKDTNLCTSKNSQWDLLHDLEIRSPLCRKNIIADLATHFHNPLSLDPCRCHLVKPISYDELPLVEGKLDECSKVHGSSYHHLRHELFQGARTAGCATHFHLWQQLQNIQPFKGYDCTMDLILQTANTYPSAELDPCKCTGELPTTTTSTATTTTSRTTTTTSTTTSTTSTTTTTTTTAAPYPPNRYHCRKYDLVVDIATAKQVHSNGSTLCKNKISGTNEDLVLTLCNMTAVDTWSRGLHVISNCGNIPNYSPIATFSATGNYQPADAQSGVFLECIPEGFKMAIQPCDGVPQIIHVETTGVFNNNATIYYVVV</sequence>
<dbReference type="AlphaFoldDB" id="A0A9D4DF42"/>
<feature type="compositionally biased region" description="Low complexity" evidence="1">
    <location>
        <begin position="394"/>
        <end position="426"/>
    </location>
</feature>
<reference evidence="2" key="2">
    <citation type="submission" date="2020-11" db="EMBL/GenBank/DDBJ databases">
        <authorList>
            <person name="McCartney M.A."/>
            <person name="Auch B."/>
            <person name="Kono T."/>
            <person name="Mallez S."/>
            <person name="Becker A."/>
            <person name="Gohl D.M."/>
            <person name="Silverstein K.A.T."/>
            <person name="Koren S."/>
            <person name="Bechman K.B."/>
            <person name="Herman A."/>
            <person name="Abrahante J.E."/>
            <person name="Garbe J."/>
        </authorList>
    </citation>
    <scope>NUCLEOTIDE SEQUENCE</scope>
    <source>
        <strain evidence="2">Duluth1</strain>
        <tissue evidence="2">Whole animal</tissue>
    </source>
</reference>
<comment type="caution">
    <text evidence="2">The sequence shown here is derived from an EMBL/GenBank/DDBJ whole genome shotgun (WGS) entry which is preliminary data.</text>
</comment>
<organism evidence="2 3">
    <name type="scientific">Dreissena polymorpha</name>
    <name type="common">Zebra mussel</name>
    <name type="synonym">Mytilus polymorpha</name>
    <dbReference type="NCBI Taxonomy" id="45954"/>
    <lineage>
        <taxon>Eukaryota</taxon>
        <taxon>Metazoa</taxon>
        <taxon>Spiralia</taxon>
        <taxon>Lophotrochozoa</taxon>
        <taxon>Mollusca</taxon>
        <taxon>Bivalvia</taxon>
        <taxon>Autobranchia</taxon>
        <taxon>Heteroconchia</taxon>
        <taxon>Euheterodonta</taxon>
        <taxon>Imparidentia</taxon>
        <taxon>Neoheterodontei</taxon>
        <taxon>Myida</taxon>
        <taxon>Dreissenoidea</taxon>
        <taxon>Dreissenidae</taxon>
        <taxon>Dreissena</taxon>
    </lineage>
</organism>
<evidence type="ECO:0000256" key="1">
    <source>
        <dbReference type="SAM" id="MobiDB-lite"/>
    </source>
</evidence>
<keyword evidence="3" id="KW-1185">Reference proteome</keyword>
<feature type="region of interest" description="Disordered" evidence="1">
    <location>
        <begin position="394"/>
        <end position="427"/>
    </location>
</feature>
<reference evidence="2" key="1">
    <citation type="journal article" date="2019" name="bioRxiv">
        <title>The Genome of the Zebra Mussel, Dreissena polymorpha: A Resource for Invasive Species Research.</title>
        <authorList>
            <person name="McCartney M.A."/>
            <person name="Auch B."/>
            <person name="Kono T."/>
            <person name="Mallez S."/>
            <person name="Zhang Y."/>
            <person name="Obille A."/>
            <person name="Becker A."/>
            <person name="Abrahante J.E."/>
            <person name="Garbe J."/>
            <person name="Badalamenti J.P."/>
            <person name="Herman A."/>
            <person name="Mangelson H."/>
            <person name="Liachko I."/>
            <person name="Sullivan S."/>
            <person name="Sone E.D."/>
            <person name="Koren S."/>
            <person name="Silverstein K.A.T."/>
            <person name="Beckman K.B."/>
            <person name="Gohl D.M."/>
        </authorList>
    </citation>
    <scope>NUCLEOTIDE SEQUENCE</scope>
    <source>
        <strain evidence="2">Duluth1</strain>
        <tissue evidence="2">Whole animal</tissue>
    </source>
</reference>
<name>A0A9D4DF42_DREPO</name>
<proteinExistence type="predicted"/>
<dbReference type="EMBL" id="JAIWYP010000010">
    <property type="protein sequence ID" value="KAH3747613.1"/>
    <property type="molecule type" value="Genomic_DNA"/>
</dbReference>
<gene>
    <name evidence="2" type="ORF">DPMN_182041</name>
</gene>
<dbReference type="Proteomes" id="UP000828390">
    <property type="component" value="Unassembled WGS sequence"/>
</dbReference>
<evidence type="ECO:0000313" key="2">
    <source>
        <dbReference type="EMBL" id="KAH3747613.1"/>
    </source>
</evidence>
<evidence type="ECO:0000313" key="3">
    <source>
        <dbReference type="Proteomes" id="UP000828390"/>
    </source>
</evidence>